<dbReference type="AlphaFoldDB" id="A0A9P6AZH7"/>
<proteinExistence type="predicted"/>
<evidence type="ECO:0000313" key="1">
    <source>
        <dbReference type="EMBL" id="KAF9513631.1"/>
    </source>
</evidence>
<dbReference type="EMBL" id="MU128970">
    <property type="protein sequence ID" value="KAF9513631.1"/>
    <property type="molecule type" value="Genomic_DNA"/>
</dbReference>
<gene>
    <name evidence="1" type="ORF">BS47DRAFT_1457694</name>
</gene>
<accession>A0A9P6AZH7</accession>
<keyword evidence="2" id="KW-1185">Reference proteome</keyword>
<dbReference type="Proteomes" id="UP000886523">
    <property type="component" value="Unassembled WGS sequence"/>
</dbReference>
<dbReference type="OrthoDB" id="3266428at2759"/>
<reference evidence="1" key="1">
    <citation type="journal article" date="2020" name="Nat. Commun.">
        <title>Large-scale genome sequencing of mycorrhizal fungi provides insights into the early evolution of symbiotic traits.</title>
        <authorList>
            <person name="Miyauchi S."/>
            <person name="Kiss E."/>
            <person name="Kuo A."/>
            <person name="Drula E."/>
            <person name="Kohler A."/>
            <person name="Sanchez-Garcia M."/>
            <person name="Morin E."/>
            <person name="Andreopoulos B."/>
            <person name="Barry K.W."/>
            <person name="Bonito G."/>
            <person name="Buee M."/>
            <person name="Carver A."/>
            <person name="Chen C."/>
            <person name="Cichocki N."/>
            <person name="Clum A."/>
            <person name="Culley D."/>
            <person name="Crous P.W."/>
            <person name="Fauchery L."/>
            <person name="Girlanda M."/>
            <person name="Hayes R.D."/>
            <person name="Keri Z."/>
            <person name="LaButti K."/>
            <person name="Lipzen A."/>
            <person name="Lombard V."/>
            <person name="Magnuson J."/>
            <person name="Maillard F."/>
            <person name="Murat C."/>
            <person name="Nolan M."/>
            <person name="Ohm R.A."/>
            <person name="Pangilinan J."/>
            <person name="Pereira M.F."/>
            <person name="Perotto S."/>
            <person name="Peter M."/>
            <person name="Pfister S."/>
            <person name="Riley R."/>
            <person name="Sitrit Y."/>
            <person name="Stielow J.B."/>
            <person name="Szollosi G."/>
            <person name="Zifcakova L."/>
            <person name="Stursova M."/>
            <person name="Spatafora J.W."/>
            <person name="Tedersoo L."/>
            <person name="Vaario L.M."/>
            <person name="Yamada A."/>
            <person name="Yan M."/>
            <person name="Wang P."/>
            <person name="Xu J."/>
            <person name="Bruns T."/>
            <person name="Baldrian P."/>
            <person name="Vilgalys R."/>
            <person name="Dunand C."/>
            <person name="Henrissat B."/>
            <person name="Grigoriev I.V."/>
            <person name="Hibbett D."/>
            <person name="Nagy L.G."/>
            <person name="Martin F.M."/>
        </authorList>
    </citation>
    <scope>NUCLEOTIDE SEQUENCE</scope>
    <source>
        <strain evidence="1">UP504</strain>
    </source>
</reference>
<protein>
    <submittedName>
        <fullName evidence="1">Uncharacterized protein</fullName>
    </submittedName>
</protein>
<name>A0A9P6AZH7_9AGAM</name>
<comment type="caution">
    <text evidence="1">The sequence shown here is derived from an EMBL/GenBank/DDBJ whole genome shotgun (WGS) entry which is preliminary data.</text>
</comment>
<dbReference type="SUPFAM" id="SSF56349">
    <property type="entry name" value="DNA breaking-rejoining enzymes"/>
    <property type="match status" value="1"/>
</dbReference>
<sequence length="275" mass="30173">MWAQSPHSTYGVALIDWIAWCDANAIPEDDRLPISCEHLPMFVASKISHDGASHARNIMLGLRAWHIAQGFDWPFGEDPLVLGLKHAISSNALPSTTHPLCPPVLIAHLEALCLNLELLSNPFDIAVFTVACCAFWGISCLGKLVISSPSDHEPEKRCSFSWDYLPDKTTLSGAHWHIPWTKTTQHHGAMMILTNLADMADCSLVKALEHHFSCSSTLPTTSNLFAFSNPLSPTSWSPMTNPIFLTCCHSIWKNAGLGDCSGHSFRIGGTTELLM</sequence>
<organism evidence="1 2">
    <name type="scientific">Hydnum rufescens UP504</name>
    <dbReference type="NCBI Taxonomy" id="1448309"/>
    <lineage>
        <taxon>Eukaryota</taxon>
        <taxon>Fungi</taxon>
        <taxon>Dikarya</taxon>
        <taxon>Basidiomycota</taxon>
        <taxon>Agaricomycotina</taxon>
        <taxon>Agaricomycetes</taxon>
        <taxon>Cantharellales</taxon>
        <taxon>Hydnaceae</taxon>
        <taxon>Hydnum</taxon>
    </lineage>
</organism>
<dbReference type="GO" id="GO:0003677">
    <property type="term" value="F:DNA binding"/>
    <property type="evidence" value="ECO:0007669"/>
    <property type="project" value="InterPro"/>
</dbReference>
<evidence type="ECO:0000313" key="2">
    <source>
        <dbReference type="Proteomes" id="UP000886523"/>
    </source>
</evidence>
<dbReference type="InterPro" id="IPR011010">
    <property type="entry name" value="DNA_brk_join_enz"/>
</dbReference>